<evidence type="ECO:0000313" key="2">
    <source>
        <dbReference type="EMBL" id="URZ09863.1"/>
    </source>
</evidence>
<keyword evidence="1" id="KW-0963">Cytoplasm</keyword>
<feature type="binding site" evidence="1">
    <location>
        <position position="152"/>
    </location>
    <ligand>
        <name>Zn(2+)</name>
        <dbReference type="ChEBI" id="CHEBI:29105"/>
    </ligand>
</feature>
<feature type="binding site" evidence="1">
    <location>
        <position position="216"/>
    </location>
    <ligand>
        <name>NAD(+)</name>
        <dbReference type="ChEBI" id="CHEBI:57540"/>
    </ligand>
</feature>
<feature type="binding site" evidence="1">
    <location>
        <position position="35"/>
    </location>
    <ligand>
        <name>NAD(+)</name>
        <dbReference type="ChEBI" id="CHEBI:57540"/>
    </ligand>
</feature>
<reference evidence="2 3" key="1">
    <citation type="submission" date="2022-04" db="EMBL/GenBank/DDBJ databases">
        <title>Genome sequence of C. roseum typestrain.</title>
        <authorList>
            <person name="Poehlein A."/>
            <person name="Schoch T."/>
            <person name="Duerre P."/>
            <person name="Daniel R."/>
        </authorList>
    </citation>
    <scope>NUCLEOTIDE SEQUENCE [LARGE SCALE GENOMIC DNA]</scope>
    <source>
        <strain evidence="2 3">DSM 7320</strain>
    </source>
</reference>
<feature type="active site" description="Proton acceptor" evidence="1">
    <location>
        <position position="123"/>
    </location>
</feature>
<dbReference type="EC" id="2.3.1.286" evidence="1"/>
<keyword evidence="1" id="KW-0479">Metal-binding</keyword>
<dbReference type="Pfam" id="PF02146">
    <property type="entry name" value="SIR2"/>
    <property type="match status" value="1"/>
</dbReference>
<comment type="cofactor">
    <cofactor evidence="1">
        <name>Zn(2+)</name>
        <dbReference type="ChEBI" id="CHEBI:29105"/>
    </cofactor>
    <text evidence="1">Binds 1 zinc ion per subunit.</text>
</comment>
<comment type="subcellular location">
    <subcellularLocation>
        <location evidence="1">Cytoplasm</location>
    </subcellularLocation>
</comment>
<dbReference type="PANTHER" id="PTHR11085:SF4">
    <property type="entry name" value="NAD-DEPENDENT PROTEIN DEACYLASE"/>
    <property type="match status" value="1"/>
</dbReference>
<feature type="binding site" evidence="1">
    <location>
        <position position="108"/>
    </location>
    <ligand>
        <name>nicotinamide</name>
        <dbReference type="ChEBI" id="CHEBI:17154"/>
    </ligand>
</feature>
<evidence type="ECO:0000313" key="3">
    <source>
        <dbReference type="Proteomes" id="UP000190951"/>
    </source>
</evidence>
<dbReference type="EMBL" id="CP096983">
    <property type="protein sequence ID" value="URZ09863.1"/>
    <property type="molecule type" value="Genomic_DNA"/>
</dbReference>
<evidence type="ECO:0000256" key="1">
    <source>
        <dbReference type="HAMAP-Rule" id="MF_01968"/>
    </source>
</evidence>
<sequence length="245" mass="26804">MDTKIEKLTEILKNSNNIVFFGGAGVSTASGIPDFRSSNGLWNEKLKINFTPEQLVSHTFFVKYPEEFFRFYKDKLIYPDAKPNGCHIALAKLEEMGKLKAVVTQNIDGLHQAAGSKVVYELHGSVLRNYCMKCNAFYNEKFILQSEGVPTCPKCGGKVKPDVVLYEEGLDNNIINGAVNAISNADTLIIGGTSLVVYPAAGLINYFKGKNLVLINKSTTSADNKANLIISDDIAKVLSEAVSEL</sequence>
<feature type="binding site" evidence="1">
    <location>
        <position position="194"/>
    </location>
    <ligand>
        <name>NAD(+)</name>
        <dbReference type="ChEBI" id="CHEBI:57540"/>
    </ligand>
</feature>
<dbReference type="Proteomes" id="UP000190951">
    <property type="component" value="Chromosome"/>
</dbReference>
<dbReference type="PANTHER" id="PTHR11085">
    <property type="entry name" value="NAD-DEPENDENT PROTEIN DEACYLASE SIRTUIN-5, MITOCHONDRIAL-RELATED"/>
    <property type="match status" value="1"/>
</dbReference>
<comment type="caution">
    <text evidence="1">Lacks conserved residue(s) required for the propagation of feature annotation.</text>
</comment>
<dbReference type="Gene3D" id="3.40.50.1220">
    <property type="entry name" value="TPP-binding domain"/>
    <property type="match status" value="1"/>
</dbReference>
<keyword evidence="1 2" id="KW-0808">Transferase</keyword>
<dbReference type="InterPro" id="IPR028628">
    <property type="entry name" value="Sirtuin_class_U"/>
</dbReference>
<feature type="binding site" evidence="1">
    <location>
        <position position="123"/>
    </location>
    <ligand>
        <name>NAD(+)</name>
        <dbReference type="ChEBI" id="CHEBI:57540"/>
    </ligand>
</feature>
<feature type="binding site" evidence="1">
    <location>
        <position position="131"/>
    </location>
    <ligand>
        <name>Zn(2+)</name>
        <dbReference type="ChEBI" id="CHEBI:29105"/>
    </ligand>
</feature>
<comment type="catalytic activity">
    <reaction evidence="1">
        <text>N(6)-acetyl-L-lysyl-[protein] + NAD(+) + H2O = 2''-O-acetyl-ADP-D-ribose + nicotinamide + L-lysyl-[protein]</text>
        <dbReference type="Rhea" id="RHEA:43636"/>
        <dbReference type="Rhea" id="RHEA-COMP:9752"/>
        <dbReference type="Rhea" id="RHEA-COMP:10731"/>
        <dbReference type="ChEBI" id="CHEBI:15377"/>
        <dbReference type="ChEBI" id="CHEBI:17154"/>
        <dbReference type="ChEBI" id="CHEBI:29969"/>
        <dbReference type="ChEBI" id="CHEBI:57540"/>
        <dbReference type="ChEBI" id="CHEBI:61930"/>
        <dbReference type="ChEBI" id="CHEBI:83767"/>
        <dbReference type="EC" id="2.3.1.286"/>
    </reaction>
</comment>
<dbReference type="SUPFAM" id="SSF52467">
    <property type="entry name" value="DHS-like NAD/FAD-binding domain"/>
    <property type="match status" value="1"/>
</dbReference>
<feature type="binding site" evidence="1">
    <location>
        <position position="107"/>
    </location>
    <ligand>
        <name>nicotinamide</name>
        <dbReference type="ChEBI" id="CHEBI:17154"/>
    </ligand>
</feature>
<proteinExistence type="inferred from homology"/>
<dbReference type="GO" id="GO:0005737">
    <property type="term" value="C:cytoplasm"/>
    <property type="evidence" value="ECO:0007669"/>
    <property type="project" value="UniProtKB-SubCell"/>
</dbReference>
<feature type="binding site" evidence="1">
    <location>
        <position position="108"/>
    </location>
    <ligand>
        <name>NAD(+)</name>
        <dbReference type="ChEBI" id="CHEBI:57540"/>
    </ligand>
</feature>
<dbReference type="RefSeq" id="WP_077835839.1">
    <property type="nucleotide sequence ID" value="NZ_CP096983.1"/>
</dbReference>
<dbReference type="GO" id="GO:0070403">
    <property type="term" value="F:NAD+ binding"/>
    <property type="evidence" value="ECO:0007669"/>
    <property type="project" value="UniProtKB-UniRule"/>
</dbReference>
<dbReference type="GO" id="GO:0008270">
    <property type="term" value="F:zinc ion binding"/>
    <property type="evidence" value="ECO:0007669"/>
    <property type="project" value="UniProtKB-UniRule"/>
</dbReference>
<dbReference type="STRING" id="84029.CROST_44590"/>
<comment type="function">
    <text evidence="1">NAD-dependent protein deacetylase which modulates the activities of several enzymes which are inactive in their acetylated form.</text>
</comment>
<protein>
    <recommendedName>
        <fullName evidence="1">NAD-dependent protein deacetylase</fullName>
        <ecNumber evidence="1">2.3.1.286</ecNumber>
    </recommendedName>
    <alternativeName>
        <fullName evidence="1">Regulatory protein SIR2 homolog</fullName>
    </alternativeName>
</protein>
<keyword evidence="1" id="KW-0862">Zinc</keyword>
<feature type="binding site" evidence="1">
    <location>
        <position position="35"/>
    </location>
    <ligand>
        <name>nicotinamide</name>
        <dbReference type="ChEBI" id="CHEBI:17154"/>
    </ligand>
</feature>
<name>A0A1S8LP73_9CLOT</name>
<feature type="binding site" evidence="1">
    <location>
        <position position="155"/>
    </location>
    <ligand>
        <name>Zn(2+)</name>
        <dbReference type="ChEBI" id="CHEBI:29105"/>
    </ligand>
</feature>
<dbReference type="PROSITE" id="PS50305">
    <property type="entry name" value="SIRTUIN"/>
    <property type="match status" value="1"/>
</dbReference>
<keyword evidence="1" id="KW-0520">NAD</keyword>
<dbReference type="InterPro" id="IPR003000">
    <property type="entry name" value="Sirtuin"/>
</dbReference>
<dbReference type="InterPro" id="IPR029035">
    <property type="entry name" value="DHS-like_NAD/FAD-binding_dom"/>
</dbReference>
<dbReference type="Gene3D" id="3.30.1600.10">
    <property type="entry name" value="SIR2/SIRT2 'Small Domain"/>
    <property type="match status" value="1"/>
</dbReference>
<gene>
    <name evidence="1 2" type="primary">cobB</name>
    <name evidence="2" type="ORF">CROST_005660</name>
</gene>
<feature type="binding site" evidence="1">
    <location>
        <position position="28"/>
    </location>
    <ligand>
        <name>NAD(+)</name>
        <dbReference type="ChEBI" id="CHEBI:57540"/>
    </ligand>
</feature>
<feature type="binding site" evidence="1">
    <location>
        <position position="107"/>
    </location>
    <ligand>
        <name>NAD(+)</name>
        <dbReference type="ChEBI" id="CHEBI:57540"/>
    </ligand>
</feature>
<comment type="similarity">
    <text evidence="1">Belongs to the sirtuin family. Class U subfamily.</text>
</comment>
<feature type="binding site" evidence="1">
    <location>
        <position position="134"/>
    </location>
    <ligand>
        <name>Zn(2+)</name>
        <dbReference type="ChEBI" id="CHEBI:29105"/>
    </ligand>
</feature>
<dbReference type="InterPro" id="IPR026590">
    <property type="entry name" value="Ssirtuin_cat_dom"/>
</dbReference>
<feature type="binding site" evidence="1">
    <location>
        <position position="36"/>
    </location>
    <ligand>
        <name>NAD(+)</name>
        <dbReference type="ChEBI" id="CHEBI:57540"/>
    </ligand>
</feature>
<feature type="binding site" evidence="1">
    <location>
        <position position="105"/>
    </location>
    <ligand>
        <name>NAD(+)</name>
        <dbReference type="ChEBI" id="CHEBI:57540"/>
    </ligand>
</feature>
<keyword evidence="3" id="KW-1185">Reference proteome</keyword>
<dbReference type="NCBIfam" id="NF001752">
    <property type="entry name" value="PRK00481.1-1"/>
    <property type="match status" value="1"/>
</dbReference>
<feature type="binding site" evidence="1">
    <location>
        <position position="234"/>
    </location>
    <ligand>
        <name>NAD(+)</name>
        <dbReference type="ChEBI" id="CHEBI:57540"/>
    </ligand>
</feature>
<dbReference type="KEGG" id="crw:CROST_005660"/>
<dbReference type="HAMAP" id="MF_01968">
    <property type="entry name" value="Sirtuin_ClassU"/>
    <property type="match status" value="1"/>
</dbReference>
<feature type="binding site" evidence="1">
    <location>
        <position position="233"/>
    </location>
    <ligand>
        <name>NAD(+)</name>
        <dbReference type="ChEBI" id="CHEBI:57540"/>
    </ligand>
</feature>
<keyword evidence="2" id="KW-0012">Acyltransferase</keyword>
<feature type="binding site" evidence="1">
    <location>
        <position position="24"/>
    </location>
    <ligand>
        <name>NAD(+)</name>
        <dbReference type="ChEBI" id="CHEBI:57540"/>
    </ligand>
</feature>
<dbReference type="InterPro" id="IPR050134">
    <property type="entry name" value="NAD-dep_sirtuin_deacylases"/>
</dbReference>
<organism evidence="2 3">
    <name type="scientific">Clostridium felsineum</name>
    <dbReference type="NCBI Taxonomy" id="36839"/>
    <lineage>
        <taxon>Bacteria</taxon>
        <taxon>Bacillati</taxon>
        <taxon>Bacillota</taxon>
        <taxon>Clostridia</taxon>
        <taxon>Eubacteriales</taxon>
        <taxon>Clostridiaceae</taxon>
        <taxon>Clostridium</taxon>
    </lineage>
</organism>
<dbReference type="GO" id="GO:0017136">
    <property type="term" value="F:histone deacetylase activity, NAD-dependent"/>
    <property type="evidence" value="ECO:0007669"/>
    <property type="project" value="TreeGrafter"/>
</dbReference>
<dbReference type="AlphaFoldDB" id="A0A1S8LP73"/>
<dbReference type="InterPro" id="IPR026591">
    <property type="entry name" value="Sirtuin_cat_small_dom_sf"/>
</dbReference>
<accession>A0A1S8LP73</accession>
<feature type="binding site" evidence="1">
    <location>
        <position position="193"/>
    </location>
    <ligand>
        <name>NAD(+)</name>
        <dbReference type="ChEBI" id="CHEBI:57540"/>
    </ligand>
</feature>